<reference evidence="1" key="1">
    <citation type="submission" date="2018-05" db="EMBL/GenBank/DDBJ databases">
        <authorList>
            <person name="Lanie J.A."/>
            <person name="Ng W.-L."/>
            <person name="Kazmierczak K.M."/>
            <person name="Andrzejewski T.M."/>
            <person name="Davidsen T.M."/>
            <person name="Wayne K.J."/>
            <person name="Tettelin H."/>
            <person name="Glass J.I."/>
            <person name="Rusch D."/>
            <person name="Podicherti R."/>
            <person name="Tsui H.-C.T."/>
            <person name="Winkler M.E."/>
        </authorList>
    </citation>
    <scope>NUCLEOTIDE SEQUENCE</scope>
</reference>
<dbReference type="AlphaFoldDB" id="A0A381ZJW8"/>
<name>A0A381ZJW8_9ZZZZ</name>
<proteinExistence type="predicted"/>
<sequence length="144" mass="17553">MPLTRKRIIYDRVDGKTPYMIRHHLIFREKSDHMEDNVRVPFNVYLHKIVLSDEPTLHDHPWNWGTFIISGGYYEHTPKGTFWRGPGSWRIQKSTNLHWLELKKNKPCKTLFWHGRKKRTWGFQTEDGWIDYRTFLENRLESRT</sequence>
<gene>
    <name evidence="1" type="ORF">METZ01_LOCUS142420</name>
</gene>
<accession>A0A381ZJW8</accession>
<dbReference type="EMBL" id="UINC01021625">
    <property type="protein sequence ID" value="SVA89566.1"/>
    <property type="molecule type" value="Genomic_DNA"/>
</dbReference>
<evidence type="ECO:0008006" key="2">
    <source>
        <dbReference type="Google" id="ProtNLM"/>
    </source>
</evidence>
<evidence type="ECO:0000313" key="1">
    <source>
        <dbReference type="EMBL" id="SVA89566.1"/>
    </source>
</evidence>
<protein>
    <recommendedName>
        <fullName evidence="2">AraC-type arabinose-binding/dimerisation domain-containing protein</fullName>
    </recommendedName>
</protein>
<organism evidence="1">
    <name type="scientific">marine metagenome</name>
    <dbReference type="NCBI Taxonomy" id="408172"/>
    <lineage>
        <taxon>unclassified sequences</taxon>
        <taxon>metagenomes</taxon>
        <taxon>ecological metagenomes</taxon>
    </lineage>
</organism>